<comment type="similarity">
    <text evidence="1">Belongs to the peptidase S1 family.</text>
</comment>
<keyword evidence="3 8" id="KW-0732">Signal</keyword>
<dbReference type="Pfam" id="PF00652">
    <property type="entry name" value="Ricin_B_lectin"/>
    <property type="match status" value="1"/>
</dbReference>
<dbReference type="Pfam" id="PF02983">
    <property type="entry name" value="Pro_Al_protease"/>
    <property type="match status" value="1"/>
</dbReference>
<dbReference type="PROSITE" id="PS50231">
    <property type="entry name" value="RICIN_B_LECTIN"/>
    <property type="match status" value="1"/>
</dbReference>
<dbReference type="Gene3D" id="2.80.10.50">
    <property type="match status" value="2"/>
</dbReference>
<dbReference type="InterPro" id="IPR004236">
    <property type="entry name" value="Pept_S1_alpha_lytic"/>
</dbReference>
<keyword evidence="13" id="KW-1185">Reference proteome</keyword>
<comment type="caution">
    <text evidence="11">The sequence shown here is derived from an EMBL/GenBank/DDBJ whole genome shotgun (WGS) entry which is preliminary data.</text>
</comment>
<dbReference type="Pfam" id="PF00089">
    <property type="entry name" value="Trypsin"/>
    <property type="match status" value="1"/>
</dbReference>
<keyword evidence="4" id="KW-0378">Hydrolase</keyword>
<dbReference type="SUPFAM" id="SSF50370">
    <property type="entry name" value="Ricin B-like lectins"/>
    <property type="match status" value="1"/>
</dbReference>
<evidence type="ECO:0000313" key="11">
    <source>
        <dbReference type="EMBL" id="TQL38081.1"/>
    </source>
</evidence>
<dbReference type="InterPro" id="IPR043504">
    <property type="entry name" value="Peptidase_S1_PA_chymotrypsin"/>
</dbReference>
<dbReference type="GeneID" id="93772469"/>
<dbReference type="InterPro" id="IPR000772">
    <property type="entry name" value="Ricin_B_lectin"/>
</dbReference>
<organism evidence="11 12">
    <name type="scientific">Salinispora arenicola</name>
    <dbReference type="NCBI Taxonomy" id="168697"/>
    <lineage>
        <taxon>Bacteria</taxon>
        <taxon>Bacillati</taxon>
        <taxon>Actinomycetota</taxon>
        <taxon>Actinomycetes</taxon>
        <taxon>Micromonosporales</taxon>
        <taxon>Micromonosporaceae</taxon>
        <taxon>Salinispora</taxon>
    </lineage>
</organism>
<dbReference type="InterPro" id="IPR035070">
    <property type="entry name" value="Streptogrisin_prodomain"/>
</dbReference>
<evidence type="ECO:0000256" key="2">
    <source>
        <dbReference type="ARBA" id="ARBA00022670"/>
    </source>
</evidence>
<dbReference type="GO" id="GO:0005576">
    <property type="term" value="C:extracellular region"/>
    <property type="evidence" value="ECO:0007669"/>
    <property type="project" value="InterPro"/>
</dbReference>
<protein>
    <submittedName>
        <fullName evidence="11">Streptogrisin C</fullName>
    </submittedName>
</protein>
<evidence type="ECO:0000256" key="6">
    <source>
        <dbReference type="ARBA" id="ARBA00023145"/>
    </source>
</evidence>
<dbReference type="AlphaFoldDB" id="A0A542XQH0"/>
<gene>
    <name evidence="11" type="ORF">FB564_3257</name>
    <name evidence="10" type="ORF">Sar04_33990</name>
</gene>
<dbReference type="EMBL" id="BOQM01000026">
    <property type="protein sequence ID" value="GIM86663.1"/>
    <property type="molecule type" value="Genomic_DNA"/>
</dbReference>
<dbReference type="GO" id="GO:0006508">
    <property type="term" value="P:proteolysis"/>
    <property type="evidence" value="ECO:0007669"/>
    <property type="project" value="UniProtKB-KW"/>
</dbReference>
<evidence type="ECO:0000256" key="4">
    <source>
        <dbReference type="ARBA" id="ARBA00022801"/>
    </source>
</evidence>
<dbReference type="SMART" id="SM00458">
    <property type="entry name" value="RICIN"/>
    <property type="match status" value="1"/>
</dbReference>
<dbReference type="InterPro" id="IPR001316">
    <property type="entry name" value="Pept_S1A_streptogrisin"/>
</dbReference>
<dbReference type="Proteomes" id="UP000315983">
    <property type="component" value="Unassembled WGS sequence"/>
</dbReference>
<feature type="domain" description="Ricin B lectin" evidence="9">
    <location>
        <begin position="396"/>
        <end position="522"/>
    </location>
</feature>
<keyword evidence="5" id="KW-0720">Serine protease</keyword>
<dbReference type="GO" id="GO:0004252">
    <property type="term" value="F:serine-type endopeptidase activity"/>
    <property type="evidence" value="ECO:0007669"/>
    <property type="project" value="InterPro"/>
</dbReference>
<reference evidence="10 13" key="2">
    <citation type="submission" date="2021-03" db="EMBL/GenBank/DDBJ databases">
        <title>Whole genome shotgun sequence of Salinispora arenicola NBRC 105043.</title>
        <authorList>
            <person name="Komaki H."/>
            <person name="Tamura T."/>
        </authorList>
    </citation>
    <scope>NUCLEOTIDE SEQUENCE [LARGE SCALE GENOMIC DNA]</scope>
    <source>
        <strain evidence="10 13">NBRC 105043</strain>
    </source>
</reference>
<keyword evidence="7" id="KW-1015">Disulfide bond</keyword>
<reference evidence="11 12" key="1">
    <citation type="submission" date="2019-06" db="EMBL/GenBank/DDBJ databases">
        <title>Sequencing the genomes of 1000 actinobacteria strains.</title>
        <authorList>
            <person name="Klenk H.-P."/>
        </authorList>
    </citation>
    <scope>NUCLEOTIDE SEQUENCE [LARGE SCALE GENOMIC DNA]</scope>
    <source>
        <strain evidence="11 12">DSM 44819</strain>
    </source>
</reference>
<evidence type="ECO:0000256" key="7">
    <source>
        <dbReference type="ARBA" id="ARBA00023157"/>
    </source>
</evidence>
<dbReference type="CDD" id="cd21112">
    <property type="entry name" value="alphaLP-like"/>
    <property type="match status" value="1"/>
</dbReference>
<evidence type="ECO:0000256" key="8">
    <source>
        <dbReference type="SAM" id="SignalP"/>
    </source>
</evidence>
<keyword evidence="6" id="KW-0865">Zymogen</keyword>
<dbReference type="RefSeq" id="WP_142116498.1">
    <property type="nucleotide sequence ID" value="NZ_BOQM01000026.1"/>
</dbReference>
<dbReference type="InterPro" id="IPR009003">
    <property type="entry name" value="Peptidase_S1_PA"/>
</dbReference>
<dbReference type="Proteomes" id="UP000677457">
    <property type="component" value="Unassembled WGS sequence"/>
</dbReference>
<evidence type="ECO:0000259" key="9">
    <source>
        <dbReference type="SMART" id="SM00458"/>
    </source>
</evidence>
<evidence type="ECO:0000313" key="10">
    <source>
        <dbReference type="EMBL" id="GIM86663.1"/>
    </source>
</evidence>
<dbReference type="Gene3D" id="3.30.300.50">
    <property type="match status" value="2"/>
</dbReference>
<feature type="signal peptide" evidence="8">
    <location>
        <begin position="1"/>
        <end position="26"/>
    </location>
</feature>
<evidence type="ECO:0000256" key="3">
    <source>
        <dbReference type="ARBA" id="ARBA00022729"/>
    </source>
</evidence>
<evidence type="ECO:0000256" key="1">
    <source>
        <dbReference type="ARBA" id="ARBA00007664"/>
    </source>
</evidence>
<evidence type="ECO:0000313" key="12">
    <source>
        <dbReference type="Proteomes" id="UP000315983"/>
    </source>
</evidence>
<evidence type="ECO:0000313" key="13">
    <source>
        <dbReference type="Proteomes" id="UP000677457"/>
    </source>
</evidence>
<keyword evidence="2" id="KW-0645">Protease</keyword>
<dbReference type="InterPro" id="IPR035992">
    <property type="entry name" value="Ricin_B-like_lectins"/>
</dbReference>
<dbReference type="EMBL" id="VFOL01000001">
    <property type="protein sequence ID" value="TQL38081.1"/>
    <property type="molecule type" value="Genomic_DNA"/>
</dbReference>
<accession>A0A542XQH0</accession>
<feature type="chain" id="PRO_5021931535" evidence="8">
    <location>
        <begin position="27"/>
        <end position="522"/>
    </location>
</feature>
<sequence length="522" mass="53631">MSRKLNALVGFVLGICLVTAPAPAPAAATAGVSGASDTLATPVVATPVAAEPTALPAGQLEALRRDLDLTADQLAARLTVDATAPSIERRMRAELADAYAGTWITADGRTTVVGLTDPALADQIRAVGAEPRTVTRSLAELRWLTTRLDRRAARAGAAVHAWHVAPASNTVAIQASNPAAATSFARAAGLPNDAVSVVVSDDAYRPVYDIRGGDQYVIDNRLICSVGFAVAGGFVTAGHCGNVGEPTSGSGVAQGTVRGSSFPGDDYGWVQTNATWTPRPWVSTHDGNVVTVTGSQEAAVGASVCRSGRTTGWRCGTITATNVTVNYSGQLVHGLVRSTACAQPGDSGGPFVAGSQAQGVTSGAGGDCASGGTTVYQPVNEILSRYGLSLTTSGGGSTNRIIGLANKCVDVPGANGADGQYLHLWHCNGTNAQDWTFPGDGTIRAFGLCMDVAWGSRENGAVVQLAHCSGNPAQQWVLTGANDLVNPQANKCLDVKDWNSADGARLQTYECHGGANQKWHLG</sequence>
<dbReference type="PRINTS" id="PR00861">
    <property type="entry name" value="ALYTICPTASE"/>
</dbReference>
<proteinExistence type="inferred from homology"/>
<name>A0A542XQH0_SALAC</name>
<dbReference type="Gene3D" id="2.40.10.10">
    <property type="entry name" value="Trypsin-like serine proteases"/>
    <property type="match status" value="2"/>
</dbReference>
<dbReference type="InterPro" id="IPR001254">
    <property type="entry name" value="Trypsin_dom"/>
</dbReference>
<evidence type="ECO:0000256" key="5">
    <source>
        <dbReference type="ARBA" id="ARBA00022825"/>
    </source>
</evidence>
<dbReference type="SUPFAM" id="SSF50494">
    <property type="entry name" value="Trypsin-like serine proteases"/>
    <property type="match status" value="1"/>
</dbReference>